<evidence type="ECO:0000313" key="1">
    <source>
        <dbReference type="EMBL" id="CUR49032.1"/>
    </source>
</evidence>
<keyword evidence="2" id="KW-1185">Reference proteome</keyword>
<gene>
    <name evidence="1" type="ORF">SLUR09_00165</name>
</gene>
<proteinExistence type="predicted"/>
<protein>
    <submittedName>
        <fullName evidence="1">Uncharacterized protein</fullName>
    </submittedName>
</protein>
<dbReference type="Proteomes" id="UP000202151">
    <property type="component" value="Segment"/>
</dbReference>
<reference evidence="1 2" key="1">
    <citation type="submission" date="2015-10" db="EMBL/GenBank/DDBJ databases">
        <authorList>
            <person name="Millard A."/>
        </authorList>
    </citation>
    <scope>NUCLEOTIDE SEQUENCE [LARGE SCALE GENOMIC DNA]</scope>
</reference>
<dbReference type="EMBL" id="LN887948">
    <property type="protein sequence ID" value="CUR49032.1"/>
    <property type="molecule type" value="Genomic_DNA"/>
</dbReference>
<dbReference type="GeneID" id="26647771"/>
<sequence>MRITFTEKIMSNGVMIITAWDGNQWCSVSGIKPEEQTLENISKIKRRMAERARLPGAPRNGKRSAVKC</sequence>
<dbReference type="KEGG" id="vg:26647771"/>
<organism evidence="1 2">
    <name type="scientific">Escherichia phage slur09</name>
    <dbReference type="NCBI Taxonomy" id="1728958"/>
    <lineage>
        <taxon>Viruses</taxon>
        <taxon>Duplodnaviria</taxon>
        <taxon>Heunggongvirae</taxon>
        <taxon>Uroviricota</taxon>
        <taxon>Caudoviricetes</taxon>
        <taxon>Demerecviridae</taxon>
        <taxon>Markadamsvirinae</taxon>
        <taxon>Tequintavirus</taxon>
        <taxon>Tequintavirus slur09</taxon>
    </lineage>
</organism>
<dbReference type="RefSeq" id="YP_009202192.1">
    <property type="nucleotide sequence ID" value="NC_028840.1"/>
</dbReference>
<accession>A0A0M9JJC3</accession>
<name>A0A0M9JJC3_9CAUD</name>
<evidence type="ECO:0000313" key="2">
    <source>
        <dbReference type="Proteomes" id="UP000202151"/>
    </source>
</evidence>
<dbReference type="OrthoDB" id="23848at10239"/>